<dbReference type="OrthoDB" id="50458at2759"/>
<organism evidence="1 2">
    <name type="scientific">Thalassiosira oceanica</name>
    <name type="common">Marine diatom</name>
    <dbReference type="NCBI Taxonomy" id="159749"/>
    <lineage>
        <taxon>Eukaryota</taxon>
        <taxon>Sar</taxon>
        <taxon>Stramenopiles</taxon>
        <taxon>Ochrophyta</taxon>
        <taxon>Bacillariophyta</taxon>
        <taxon>Coscinodiscophyceae</taxon>
        <taxon>Thalassiosirophycidae</taxon>
        <taxon>Thalassiosirales</taxon>
        <taxon>Thalassiosiraceae</taxon>
        <taxon>Thalassiosira</taxon>
    </lineage>
</organism>
<dbReference type="Proteomes" id="UP000266841">
    <property type="component" value="Unassembled WGS sequence"/>
</dbReference>
<sequence length="45" mass="5270">RTQKKVDKLTAQIPYHEGRGNKDEVTKIKEQVESIWQKARDAQFA</sequence>
<gene>
    <name evidence="1" type="ORF">THAOC_34402</name>
</gene>
<feature type="non-terminal residue" evidence="1">
    <location>
        <position position="1"/>
    </location>
</feature>
<proteinExistence type="predicted"/>
<dbReference type="AlphaFoldDB" id="K0R2K3"/>
<accession>K0R2K3</accession>
<evidence type="ECO:0000313" key="1">
    <source>
        <dbReference type="EMBL" id="EJK46908.1"/>
    </source>
</evidence>
<name>K0R2K3_THAOC</name>
<evidence type="ECO:0000313" key="2">
    <source>
        <dbReference type="Proteomes" id="UP000266841"/>
    </source>
</evidence>
<comment type="caution">
    <text evidence="1">The sequence shown here is derived from an EMBL/GenBank/DDBJ whole genome shotgun (WGS) entry which is preliminary data.</text>
</comment>
<dbReference type="EMBL" id="AGNL01047470">
    <property type="protein sequence ID" value="EJK46908.1"/>
    <property type="molecule type" value="Genomic_DNA"/>
</dbReference>
<reference evidence="1 2" key="1">
    <citation type="journal article" date="2012" name="Genome Biol.">
        <title>Genome and low-iron response of an oceanic diatom adapted to chronic iron limitation.</title>
        <authorList>
            <person name="Lommer M."/>
            <person name="Specht M."/>
            <person name="Roy A.S."/>
            <person name="Kraemer L."/>
            <person name="Andreson R."/>
            <person name="Gutowska M.A."/>
            <person name="Wolf J."/>
            <person name="Bergner S.V."/>
            <person name="Schilhabel M.B."/>
            <person name="Klostermeier U.C."/>
            <person name="Beiko R.G."/>
            <person name="Rosenstiel P."/>
            <person name="Hippler M."/>
            <person name="Laroche J."/>
        </authorList>
    </citation>
    <scope>NUCLEOTIDE SEQUENCE [LARGE SCALE GENOMIC DNA]</scope>
    <source>
        <strain evidence="1 2">CCMP1005</strain>
    </source>
</reference>
<protein>
    <submittedName>
        <fullName evidence="1">Uncharacterized protein</fullName>
    </submittedName>
</protein>
<keyword evidence="2" id="KW-1185">Reference proteome</keyword>